<dbReference type="Proteomes" id="UP000243502">
    <property type="component" value="Chromosome 1"/>
</dbReference>
<protein>
    <submittedName>
        <fullName evidence="1">Uncharacterized protein</fullName>
    </submittedName>
</protein>
<name>A0A2I8EKV9_9BURK</name>
<organism evidence="1 2">
    <name type="scientific">Paraburkholderia terrae</name>
    <dbReference type="NCBI Taxonomy" id="311230"/>
    <lineage>
        <taxon>Bacteria</taxon>
        <taxon>Pseudomonadati</taxon>
        <taxon>Pseudomonadota</taxon>
        <taxon>Betaproteobacteria</taxon>
        <taxon>Burkholderiales</taxon>
        <taxon>Burkholderiaceae</taxon>
        <taxon>Paraburkholderia</taxon>
    </lineage>
</organism>
<dbReference type="EMBL" id="CP026111">
    <property type="protein sequence ID" value="AUT60237.1"/>
    <property type="molecule type" value="Genomic_DNA"/>
</dbReference>
<dbReference type="AlphaFoldDB" id="A0A2I8EKV9"/>
<reference evidence="1 2" key="1">
    <citation type="submission" date="2018-01" db="EMBL/GenBank/DDBJ databases">
        <title>Species boundaries and ecological features among Paraburkholderia terrae DSMZ17804T, P. hospita DSMZ17164T and P. caribensis DSMZ13236T.</title>
        <authorList>
            <person name="Pratama A.A."/>
        </authorList>
    </citation>
    <scope>NUCLEOTIDE SEQUENCE [LARGE SCALE GENOMIC DNA]</scope>
    <source>
        <strain evidence="1 2">DSM 17804</strain>
    </source>
</reference>
<gene>
    <name evidence="1" type="ORF">C2L65_11945</name>
</gene>
<evidence type="ECO:0000313" key="1">
    <source>
        <dbReference type="EMBL" id="AUT60237.1"/>
    </source>
</evidence>
<sequence length="64" mass="7420">MRMPFAHLPASLLEPDGLANCDHKIVAMVKTRRMRQTAPVRRSSLCIAKLQHRKRLLSVEVRER</sequence>
<dbReference type="KEGG" id="pter:C2L65_11945"/>
<proteinExistence type="predicted"/>
<accession>A0A2I8EKV9</accession>
<evidence type="ECO:0000313" key="2">
    <source>
        <dbReference type="Proteomes" id="UP000243502"/>
    </source>
</evidence>